<keyword evidence="3" id="KW-0812">Transmembrane</keyword>
<dbReference type="PANTHER" id="PTHR23303">
    <property type="entry name" value="CARBOXYPEPTIDASE REGULATORY REGION-CONTAINING"/>
    <property type="match status" value="1"/>
</dbReference>
<keyword evidence="3" id="KW-1133">Transmembrane helix</keyword>
<dbReference type="EMBL" id="SDPO01000003">
    <property type="protein sequence ID" value="RXZ47357.1"/>
    <property type="molecule type" value="Genomic_DNA"/>
</dbReference>
<accession>A0A4Q2JMB0</accession>
<gene>
    <name evidence="4" type="ORF">ESP57_12310</name>
</gene>
<dbReference type="InterPro" id="IPR013783">
    <property type="entry name" value="Ig-like_fold"/>
</dbReference>
<organism evidence="4 5">
    <name type="scientific">Agromyces fucosus</name>
    <dbReference type="NCBI Taxonomy" id="41985"/>
    <lineage>
        <taxon>Bacteria</taxon>
        <taxon>Bacillati</taxon>
        <taxon>Actinomycetota</taxon>
        <taxon>Actinomycetes</taxon>
        <taxon>Micrococcales</taxon>
        <taxon>Microbacteriaceae</taxon>
        <taxon>Agromyces</taxon>
    </lineage>
</organism>
<evidence type="ECO:0000313" key="4">
    <source>
        <dbReference type="EMBL" id="RXZ47357.1"/>
    </source>
</evidence>
<dbReference type="SUPFAM" id="SSF49464">
    <property type="entry name" value="Carboxypeptidase regulatory domain-like"/>
    <property type="match status" value="3"/>
</dbReference>
<keyword evidence="1" id="KW-0732">Signal</keyword>
<dbReference type="InterPro" id="IPR008969">
    <property type="entry name" value="CarboxyPept-like_regulatory"/>
</dbReference>
<feature type="region of interest" description="Disordered" evidence="2">
    <location>
        <begin position="109"/>
        <end position="128"/>
    </location>
</feature>
<dbReference type="Proteomes" id="UP000292935">
    <property type="component" value="Unassembled WGS sequence"/>
</dbReference>
<dbReference type="PANTHER" id="PTHR23303:SF15">
    <property type="entry name" value="COLOSSIN-A"/>
    <property type="match status" value="1"/>
</dbReference>
<dbReference type="Gene3D" id="2.60.40.1120">
    <property type="entry name" value="Carboxypeptidase-like, regulatory domain"/>
    <property type="match status" value="1"/>
</dbReference>
<dbReference type="Pfam" id="PF13620">
    <property type="entry name" value="CarboxypepD_reg"/>
    <property type="match status" value="3"/>
</dbReference>
<evidence type="ECO:0000256" key="3">
    <source>
        <dbReference type="SAM" id="Phobius"/>
    </source>
</evidence>
<protein>
    <submittedName>
        <fullName evidence="4">Uncharacterized protein</fullName>
    </submittedName>
</protein>
<name>A0A4Q2JMB0_9MICO</name>
<sequence length="652" mass="65106">MLVAMLRGNRMLVAGLTGLITAAVLSTVAITPASAVTTASWAGWAPLTGTGGAYQTTMTLAGQPALAASVTSDSRAGQVGVISGASTWLSEGTPVGAKYGSSRNQPYLNLRPKADTPAGASTTTYSFPTPTPSSNWTFVLGDIDADQVRISAVGADGAALTAAELGFKEGFNYCAPGVVGKPSCDGNALDVAKWNPATMTLTGNDAASDTSGAAAWFEPSVPISSLSFIFTRRAGLPVYQTWFASLARDITGTVTDSGSGPADGVALNLIDAAGDIVATTTTAGGGLYGFPGFFATDGYTVEAVLPSGKIAVDASRKPADLSTTDAVVDFTMRDIVPVAVSGNVSDSEGNPMGGVSVTIGGVTTTTDSDGNYLFDQVPVGDYTATITTPDGYTITSSPPQFTVPDGVETPITGVDFVVAANPSLSGTVTAAGAGVPGVTITATGPGGTLSTVTGADGGYHFPLLPPGDYTVTMTTPEGTVAVGPVTRDESVATSDVTGVDFAIAKLGSIEGTVFTDDGTPFPGATVTVTGPDGPTPLTSDPDGSYAVAALPPGEYTMTLTVPAGYTAVGPSTLTVTITEAGEVFSDQDFVILADVPTPTPPPTPPAGGATAGALPATGVDPAFGTAAWMALGALVVGVTALSTARLRRRSTR</sequence>
<dbReference type="SUPFAM" id="SSF49478">
    <property type="entry name" value="Cna protein B-type domain"/>
    <property type="match status" value="1"/>
</dbReference>
<dbReference type="OrthoDB" id="5137684at2"/>
<dbReference type="GO" id="GO:0005975">
    <property type="term" value="P:carbohydrate metabolic process"/>
    <property type="evidence" value="ECO:0007669"/>
    <property type="project" value="UniProtKB-ARBA"/>
</dbReference>
<feature type="transmembrane region" description="Helical" evidence="3">
    <location>
        <begin position="626"/>
        <end position="646"/>
    </location>
</feature>
<dbReference type="Gene3D" id="2.60.40.10">
    <property type="entry name" value="Immunoglobulins"/>
    <property type="match status" value="3"/>
</dbReference>
<comment type="caution">
    <text evidence="4">The sequence shown here is derived from an EMBL/GenBank/DDBJ whole genome shotgun (WGS) entry which is preliminary data.</text>
</comment>
<dbReference type="InterPro" id="IPR051417">
    <property type="entry name" value="SDr/BOS_complex"/>
</dbReference>
<keyword evidence="3" id="KW-0472">Membrane</keyword>
<dbReference type="AlphaFoldDB" id="A0A4Q2JMB0"/>
<keyword evidence="5" id="KW-1185">Reference proteome</keyword>
<proteinExistence type="predicted"/>
<evidence type="ECO:0000313" key="5">
    <source>
        <dbReference type="Proteomes" id="UP000292935"/>
    </source>
</evidence>
<evidence type="ECO:0000256" key="1">
    <source>
        <dbReference type="ARBA" id="ARBA00022729"/>
    </source>
</evidence>
<evidence type="ECO:0000256" key="2">
    <source>
        <dbReference type="SAM" id="MobiDB-lite"/>
    </source>
</evidence>
<reference evidence="4 5" key="1">
    <citation type="submission" date="2019-01" db="EMBL/GenBank/DDBJ databases">
        <authorList>
            <person name="Li J."/>
        </authorList>
    </citation>
    <scope>NUCLEOTIDE SEQUENCE [LARGE SCALE GENOMIC DNA]</scope>
    <source>
        <strain evidence="4 5">CCUG 35506</strain>
    </source>
</reference>